<organism evidence="1 2">
    <name type="scientific">Limnospira indica PCC 8005</name>
    <dbReference type="NCBI Taxonomy" id="376219"/>
    <lineage>
        <taxon>Bacteria</taxon>
        <taxon>Bacillati</taxon>
        <taxon>Cyanobacteriota</taxon>
        <taxon>Cyanophyceae</taxon>
        <taxon>Oscillatoriophycideae</taxon>
        <taxon>Oscillatoriales</taxon>
        <taxon>Sirenicapillariaceae</taxon>
        <taxon>Limnospira</taxon>
    </lineage>
</organism>
<evidence type="ECO:0008006" key="3">
    <source>
        <dbReference type="Google" id="ProtNLM"/>
    </source>
</evidence>
<dbReference type="EMBL" id="FO818640">
    <property type="protein sequence ID" value="CDM98322.1"/>
    <property type="molecule type" value="Genomic_DNA"/>
</dbReference>
<evidence type="ECO:0000313" key="1">
    <source>
        <dbReference type="EMBL" id="CDM98322.1"/>
    </source>
</evidence>
<sequence length="67" mass="7684">MVEKIILDEVTLEQRLLTLEQTVSQLKQKVESQSPPENWLTQVVGSISDETAFLEALEHGRTFRQKS</sequence>
<evidence type="ECO:0000313" key="2">
    <source>
        <dbReference type="Proteomes" id="UP000032946"/>
    </source>
</evidence>
<dbReference type="AlphaFoldDB" id="A0A9P1KLY3"/>
<gene>
    <name evidence="1" type="ORF">ARTHRO_60923</name>
</gene>
<dbReference type="RefSeq" id="WP_006622672.1">
    <property type="nucleotide sequence ID" value="NZ_FO818640.1"/>
</dbReference>
<name>A0A9P1KLY3_9CYAN</name>
<keyword evidence="2" id="KW-1185">Reference proteome</keyword>
<dbReference type="Proteomes" id="UP000032946">
    <property type="component" value="Chromosome"/>
</dbReference>
<accession>A0A9P1KLY3</accession>
<reference evidence="1 2" key="1">
    <citation type="submission" date="2014-02" db="EMBL/GenBank/DDBJ databases">
        <authorList>
            <person name="Genoscope - CEA"/>
        </authorList>
    </citation>
    <scope>NUCLEOTIDE SEQUENCE [LARGE SCALE GENOMIC DNA]</scope>
    <source>
        <strain evidence="1 2">PCC 8005</strain>
    </source>
</reference>
<protein>
    <recommendedName>
        <fullName evidence="3">Transferase hexapeptide repeat containing protein</fullName>
    </recommendedName>
</protein>
<proteinExistence type="predicted"/>